<dbReference type="InterPro" id="IPR013320">
    <property type="entry name" value="ConA-like_dom_sf"/>
</dbReference>
<dbReference type="GO" id="GO:0006955">
    <property type="term" value="P:immune response"/>
    <property type="evidence" value="ECO:0007669"/>
    <property type="project" value="InterPro"/>
</dbReference>
<dbReference type="EMBL" id="VJZC01000056">
    <property type="protein sequence ID" value="MPY57781.1"/>
    <property type="molecule type" value="Genomic_DNA"/>
</dbReference>
<feature type="domain" description="LamG-like jellyroll fold" evidence="5">
    <location>
        <begin position="1071"/>
        <end position="1213"/>
    </location>
</feature>
<evidence type="ECO:0000256" key="1">
    <source>
        <dbReference type="ARBA" id="ARBA00022729"/>
    </source>
</evidence>
<feature type="chain" id="PRO_5024292395" evidence="4">
    <location>
        <begin position="39"/>
        <end position="1484"/>
    </location>
</feature>
<dbReference type="Pfam" id="PF13385">
    <property type="entry name" value="Laminin_G_3"/>
    <property type="match status" value="3"/>
</dbReference>
<feature type="signal peptide" evidence="4">
    <location>
        <begin position="1"/>
        <end position="38"/>
    </location>
</feature>
<evidence type="ECO:0000256" key="4">
    <source>
        <dbReference type="SAM" id="SignalP"/>
    </source>
</evidence>
<feature type="compositionally biased region" description="Low complexity" evidence="3">
    <location>
        <begin position="47"/>
        <end position="65"/>
    </location>
</feature>
<evidence type="ECO:0000256" key="2">
    <source>
        <dbReference type="ARBA" id="ARBA00023157"/>
    </source>
</evidence>
<dbReference type="PANTHER" id="PTHR46943">
    <property type="entry name" value="PENTRAXIN-RELATED PROTEIN PTX3"/>
    <property type="match status" value="1"/>
</dbReference>
<keyword evidence="7" id="KW-1185">Reference proteome</keyword>
<feature type="region of interest" description="Disordered" evidence="3">
    <location>
        <begin position="256"/>
        <end position="275"/>
    </location>
</feature>
<feature type="domain" description="LamG-like jellyroll fold" evidence="5">
    <location>
        <begin position="844"/>
        <end position="986"/>
    </location>
</feature>
<organism evidence="6 7">
    <name type="scientific">Streptomyces spongiae</name>
    <dbReference type="NCBI Taxonomy" id="565072"/>
    <lineage>
        <taxon>Bacteria</taxon>
        <taxon>Bacillati</taxon>
        <taxon>Actinomycetota</taxon>
        <taxon>Actinomycetes</taxon>
        <taxon>Kitasatosporales</taxon>
        <taxon>Streptomycetaceae</taxon>
        <taxon>Streptomyces</taxon>
    </lineage>
</organism>
<dbReference type="OrthoDB" id="176279at2"/>
<feature type="domain" description="LamG-like jellyroll fold" evidence="5">
    <location>
        <begin position="1298"/>
        <end position="1467"/>
    </location>
</feature>
<feature type="region of interest" description="Disordered" evidence="3">
    <location>
        <begin position="291"/>
        <end position="328"/>
    </location>
</feature>
<proteinExistence type="predicted"/>
<evidence type="ECO:0000313" key="7">
    <source>
        <dbReference type="Proteomes" id="UP000400924"/>
    </source>
</evidence>
<accession>A0A5N8XE81</accession>
<feature type="region of interest" description="Disordered" evidence="3">
    <location>
        <begin position="47"/>
        <end position="74"/>
    </location>
</feature>
<name>A0A5N8XE81_9ACTN</name>
<dbReference type="Gene3D" id="2.60.120.200">
    <property type="match status" value="3"/>
</dbReference>
<keyword evidence="2" id="KW-1015">Disulfide bond</keyword>
<comment type="caution">
    <text evidence="6">The sequence shown here is derived from an EMBL/GenBank/DDBJ whole genome shotgun (WGS) entry which is preliminary data.</text>
</comment>
<feature type="compositionally biased region" description="Low complexity" evidence="3">
    <location>
        <begin position="291"/>
        <end position="320"/>
    </location>
</feature>
<gene>
    <name evidence="6" type="ORF">FNH08_11560</name>
</gene>
<evidence type="ECO:0000313" key="6">
    <source>
        <dbReference type="EMBL" id="MPY57781.1"/>
    </source>
</evidence>
<dbReference type="SMART" id="SM00560">
    <property type="entry name" value="LamGL"/>
    <property type="match status" value="3"/>
</dbReference>
<protein>
    <submittedName>
        <fullName evidence="6">LamG domain-containing protein</fullName>
    </submittedName>
</protein>
<sequence length="1484" mass="155273">MRVSRRGRGSGRSLIAVIAAAVVAGVLPVTGAGSPASAATTAAANDAATRSDGTSAATPAAAQDAARTEDTDVEITSLRTESSEVYATPDGRYEAVQHLRPVRTRVGGQWKAIDDTLAKRSDGSVTPNAAAVGVAFSGGGTDPLVTLERAGRKLSFAWPTALPAPTLDGDTATYADVLPDVDLKMRATTDGFSEVLVVNTQAAAKNPALAELRLGVDSPGLDLRATASGGLEAVDENAGGVVFQAAKPLMWDSTQQAPAAPTVTGSGTGASPASTVSTTAATSAVSTATLTSASKSSEATHTAATPASSSESPDPTDASEGPGDAAKVAPIGVDVTSDGSSLKLTPDQDLLTDADTTFPVYIDPQTYTPKAGEWTMVSRYWASSPQWRFNGDSDAGVGYCGWDYCAPYDVKRLFYKFPTSKFAGKSILSATFVAHETWSGSCDGRSVQLWRTKSFDSNTTWNSSSDNWLDELDSRDVAKGASSSCPGGDVEFDATAGVKYAASHDSAYTSFGLRAANEDDKYGWKRFSDDAYLRVKYNQPPKQLAMSQLTMSPGSTCHKPDSKVAIRSLPQISANDVKDPDGDQVSVQFQVWWDAGSGFKAQWTSAKLTPRASGKDFSTTLTETLSNGKKIPKNATVAWYARAVDYDEGTYYSYSPWSGAGSATGCYFVWDTTVPVGPTITSGDYPAKDDSDPNDPVYDGVGRYGTFTLDTSDTDVVKYWYGVNADASSANEVTTSGGAARTISFRPTRSGTNFLNVQAVDSAGRVSEPTSYGFRVKQGQPVRAEWKLDEPSTATQAEGTAGNRTLDLKGGPALGVTGKKGTAASFDGVDDYLVSDIPTVDTSISFSVAAWVKLDKLPDTAAIVAAQPGNNAPGFELYYSKTYDRWAFNQYSADTATATPVRAMQSAAGGVQAGQWVHLVGTYGAGSDLLSLYVNGTLAGTATYSTPWDARRGLQIGAGSYSGAPGSFFPGTIDDVRIYEKPLSATEVSNLYSSGNIGNGRPARAVFPLDDPATDADGNATAQVTGRADVNPAVLHGGAKLGQPGRAGTALSLDGVDDYAATAGPHLNNQQSFSVAAWAKLSKTKPTHGAVIAAQEGSVMPGFELYYSATYGWTFNQYSEDTTSGTPIRATQGDPALAPGGEWTYVVGSYDAVTDDLRLYVQGQWVDTNKVTAPFYAGGPVMIGASRFSGTPSSFFPGQISDVQLYDRALSAPEIAAMFDSQATVEGRWKLDTSSGSPATSPDDLVREDHTALPLTLGSGAAVDDTSFTNMVGTGDLTLNGTSTGYAATSASPVDTSKSFTVSAWVTAPSRPTKAVTVLSMAGTNTNGFAVRYVPDATDPANAGRWQLVMANEDSGTATTATAEHSNFQNNTDWNHILVVYDAFAGRMTLYVDGQPQVRPCADSDDDGTPDDPTCTEQVSWNTSVLPFAATKGLQLGRLKTGTSSWGEYWSGAIDDVWVLQGAATDSQIDALSGGADLDTTAGP</sequence>
<dbReference type="Proteomes" id="UP000400924">
    <property type="component" value="Unassembled WGS sequence"/>
</dbReference>
<dbReference type="PANTHER" id="PTHR46943:SF1">
    <property type="entry name" value="PENTRAXIN-RELATED PROTEIN PTX3"/>
    <property type="match status" value="1"/>
</dbReference>
<evidence type="ECO:0000259" key="5">
    <source>
        <dbReference type="SMART" id="SM00560"/>
    </source>
</evidence>
<reference evidence="6 7" key="1">
    <citation type="submission" date="2019-07" db="EMBL/GenBank/DDBJ databases">
        <title>New species of Amycolatopsis and Streptomyces.</title>
        <authorList>
            <person name="Duangmal K."/>
            <person name="Teo W.F.A."/>
            <person name="Lipun K."/>
        </authorList>
    </citation>
    <scope>NUCLEOTIDE SEQUENCE [LARGE SCALE GENOMIC DNA]</scope>
    <source>
        <strain evidence="6 7">NBRC 106415</strain>
    </source>
</reference>
<dbReference type="SUPFAM" id="SSF49899">
    <property type="entry name" value="Concanavalin A-like lectins/glucanases"/>
    <property type="match status" value="3"/>
</dbReference>
<keyword evidence="1 4" id="KW-0732">Signal</keyword>
<dbReference type="InterPro" id="IPR042837">
    <property type="entry name" value="PTX3"/>
</dbReference>
<feature type="compositionally biased region" description="Low complexity" evidence="3">
    <location>
        <begin position="257"/>
        <end position="275"/>
    </location>
</feature>
<dbReference type="InterPro" id="IPR006558">
    <property type="entry name" value="LamG-like"/>
</dbReference>
<evidence type="ECO:0000256" key="3">
    <source>
        <dbReference type="SAM" id="MobiDB-lite"/>
    </source>
</evidence>